<dbReference type="InterPro" id="IPR029071">
    <property type="entry name" value="Ubiquitin-like_domsf"/>
</dbReference>
<dbReference type="Pfam" id="PF00632">
    <property type="entry name" value="HECT"/>
    <property type="match status" value="1"/>
</dbReference>
<feature type="coiled-coil region" evidence="2">
    <location>
        <begin position="68"/>
        <end position="111"/>
    </location>
</feature>
<dbReference type="SUPFAM" id="SSF54236">
    <property type="entry name" value="Ubiquitin-like"/>
    <property type="match status" value="1"/>
</dbReference>
<dbReference type="InterPro" id="IPR000569">
    <property type="entry name" value="HECT_dom"/>
</dbReference>
<proteinExistence type="predicted"/>
<reference evidence="4 5" key="1">
    <citation type="journal article" date="2007" name="Science">
        <title>Sea anemone genome reveals ancestral eumetazoan gene repertoire and genomic organization.</title>
        <authorList>
            <person name="Putnam N.H."/>
            <person name="Srivastava M."/>
            <person name="Hellsten U."/>
            <person name="Dirks B."/>
            <person name="Chapman J."/>
            <person name="Salamov A."/>
            <person name="Terry A."/>
            <person name="Shapiro H."/>
            <person name="Lindquist E."/>
            <person name="Kapitonov V.V."/>
            <person name="Jurka J."/>
            <person name="Genikhovich G."/>
            <person name="Grigoriev I.V."/>
            <person name="Lucas S.M."/>
            <person name="Steele R.E."/>
            <person name="Finnerty J.R."/>
            <person name="Technau U."/>
            <person name="Martindale M.Q."/>
            <person name="Rokhsar D.S."/>
        </authorList>
    </citation>
    <scope>NUCLEOTIDE SEQUENCE [LARGE SCALE GENOMIC DNA]</scope>
    <source>
        <strain evidence="5">CH2 X CH6</strain>
    </source>
</reference>
<organism evidence="4 5">
    <name type="scientific">Nematostella vectensis</name>
    <name type="common">Starlet sea anemone</name>
    <dbReference type="NCBI Taxonomy" id="45351"/>
    <lineage>
        <taxon>Eukaryota</taxon>
        <taxon>Metazoa</taxon>
        <taxon>Cnidaria</taxon>
        <taxon>Anthozoa</taxon>
        <taxon>Hexacorallia</taxon>
        <taxon>Actiniaria</taxon>
        <taxon>Edwardsiidae</taxon>
        <taxon>Nematostella</taxon>
    </lineage>
</organism>
<evidence type="ECO:0000259" key="3">
    <source>
        <dbReference type="Pfam" id="PF00632"/>
    </source>
</evidence>
<keyword evidence="5" id="KW-1185">Reference proteome</keyword>
<accession>A7RIS1</accession>
<protein>
    <recommendedName>
        <fullName evidence="3">HECT domain-containing protein</fullName>
    </recommendedName>
</protein>
<dbReference type="SUPFAM" id="SSF56204">
    <property type="entry name" value="Hect, E3 ligase catalytic domain"/>
    <property type="match status" value="1"/>
</dbReference>
<dbReference type="GO" id="GO:0005783">
    <property type="term" value="C:endoplasmic reticulum"/>
    <property type="evidence" value="ECO:0000318"/>
    <property type="project" value="GO_Central"/>
</dbReference>
<dbReference type="GO" id="GO:0036503">
    <property type="term" value="P:ERAD pathway"/>
    <property type="evidence" value="ECO:0000318"/>
    <property type="project" value="GO_Central"/>
</dbReference>
<dbReference type="EMBL" id="DS469513">
    <property type="protein sequence ID" value="EDO48558.1"/>
    <property type="molecule type" value="Genomic_DNA"/>
</dbReference>
<keyword evidence="1" id="KW-0833">Ubl conjugation pathway</keyword>
<keyword evidence="2" id="KW-0175">Coiled coil</keyword>
<dbReference type="OMA" id="LSHCEND"/>
<evidence type="ECO:0000313" key="4">
    <source>
        <dbReference type="EMBL" id="EDO48558.1"/>
    </source>
</evidence>
<dbReference type="PhylomeDB" id="A7RIS1"/>
<name>A7RIS1_NEMVE</name>
<gene>
    <name evidence="4" type="ORF">NEMVEDRAFT_v1g238599</name>
</gene>
<dbReference type="eggNOG" id="ENOG502SAQV">
    <property type="taxonomic scope" value="Eukaryota"/>
</dbReference>
<evidence type="ECO:0000313" key="5">
    <source>
        <dbReference type="Proteomes" id="UP000001593"/>
    </source>
</evidence>
<dbReference type="HOGENOM" id="CLU_450794_0_0_1"/>
<dbReference type="GO" id="GO:0004842">
    <property type="term" value="F:ubiquitin-protein transferase activity"/>
    <property type="evidence" value="ECO:0007669"/>
    <property type="project" value="InterPro"/>
</dbReference>
<dbReference type="AlphaFoldDB" id="A7RIS1"/>
<dbReference type="Proteomes" id="UP000001593">
    <property type="component" value="Unassembled WGS sequence"/>
</dbReference>
<dbReference type="GO" id="GO:0043130">
    <property type="term" value="F:ubiquitin binding"/>
    <property type="evidence" value="ECO:0000318"/>
    <property type="project" value="GO_Central"/>
</dbReference>
<dbReference type="InParanoid" id="A7RIS1"/>
<sequence length="606" mass="68692">MASGANENKVICGKANNLEDSDSDSDLLKSVFDSGYADSEAGPSFEFDKAALADILGTSREDNQSELIGTSEERKAIFKEQLEQLEESSRIDKEKDRLRLEEEQEVTKQEEIRQKRRRRVLDEPAPGDQSVEVRIRHPRMGVLKRRFHVRSSVQAVYDWAGSVSATPLYFQLCKYPNTVIYPSDEISQACNEILNVVSRGQPVPLSVEEDSVTINDGQKLYIDIDMDDTIPDALHIGLSDTPPQMLLEDDEPMTEEEAIALTHYNVLNKKRQEELTKYLKTNIVEIDKDHIVEEILKLCKDTSLLQNYLEIECGLTATGDGVLREMLTSFWEKFLMRNGEGSREIPLPLGPSIARETYEILGRIYHHGFMLTGSFPVTISRASIHYALFDCVKDECLEESFLNTLPAKQRETLSAALSSKSAASFPDKIVCDILEDYGNMRWPSQENICSIVKDVAVHELVAKPAMALQQFRSGMGEFWKDVPPQEIDAVYKLSQPTSRRVKAALRGNPLTKKEESVLRWLKLFIDECGDKMLRRFLVFCTASDSLAPDKTIQVRFESMPSAAIRPKAQTCFRILILPTNFCGYAAFQANMDISLTYRDAWEMKDY</sequence>
<evidence type="ECO:0000256" key="2">
    <source>
        <dbReference type="SAM" id="Coils"/>
    </source>
</evidence>
<feature type="domain" description="HECT" evidence="3">
    <location>
        <begin position="504"/>
        <end position="599"/>
    </location>
</feature>
<dbReference type="Gene3D" id="3.30.2410.10">
    <property type="entry name" value="Hect, E3 ligase catalytic domain"/>
    <property type="match status" value="1"/>
</dbReference>
<evidence type="ECO:0000256" key="1">
    <source>
        <dbReference type="ARBA" id="ARBA00022786"/>
    </source>
</evidence>
<dbReference type="InterPro" id="IPR035983">
    <property type="entry name" value="Hect_E3_ubiquitin_ligase"/>
</dbReference>